<dbReference type="InterPro" id="IPR034100">
    <property type="entry name" value="Sm_F"/>
</dbReference>
<dbReference type="PANTHER" id="PTHR11021:SF0">
    <property type="entry name" value="SMALL NUCLEAR RIBONUCLEOPROTEIN F"/>
    <property type="match status" value="1"/>
</dbReference>
<feature type="region of interest" description="Disordered" evidence="10">
    <location>
        <begin position="100"/>
        <end position="197"/>
    </location>
</feature>
<feature type="domain" description="Sm" evidence="11">
    <location>
        <begin position="8"/>
        <end position="80"/>
    </location>
</feature>
<evidence type="ECO:0000313" key="12">
    <source>
        <dbReference type="EMBL" id="KAG5169212.1"/>
    </source>
</evidence>
<feature type="compositionally biased region" description="Basic residues" evidence="10">
    <location>
        <begin position="186"/>
        <end position="197"/>
    </location>
</feature>
<keyword evidence="3" id="KW-0507">mRNA processing</keyword>
<dbReference type="PANTHER" id="PTHR11021">
    <property type="entry name" value="SMALL NUCLEAR RIBONUCLEOPROTEIN F SNRNP-F"/>
    <property type="match status" value="1"/>
</dbReference>
<reference evidence="12" key="1">
    <citation type="submission" date="2021-02" db="EMBL/GenBank/DDBJ databases">
        <title>Psilocybe cubensis genome.</title>
        <authorList>
            <person name="Mckernan K.J."/>
            <person name="Crawford S."/>
            <person name="Trippe A."/>
            <person name="Kane L.T."/>
            <person name="Mclaughlin S."/>
        </authorList>
    </citation>
    <scope>NUCLEOTIDE SEQUENCE [LARGE SCALE GENOMIC DNA]</scope>
    <source>
        <strain evidence="12">MGC-MH-2018</strain>
    </source>
</reference>
<evidence type="ECO:0000256" key="3">
    <source>
        <dbReference type="ARBA" id="ARBA00022664"/>
    </source>
</evidence>
<dbReference type="Gene3D" id="2.30.30.100">
    <property type="match status" value="1"/>
</dbReference>
<keyword evidence="5" id="KW-0694">RNA-binding</keyword>
<dbReference type="EMBL" id="JAFIQS010000005">
    <property type="protein sequence ID" value="KAG5169212.1"/>
    <property type="molecule type" value="Genomic_DNA"/>
</dbReference>
<dbReference type="InterPro" id="IPR001163">
    <property type="entry name" value="Sm_dom_euk/arc"/>
</dbReference>
<comment type="subcellular location">
    <subcellularLocation>
        <location evidence="1">Nucleus</location>
    </subcellularLocation>
</comment>
<comment type="similarity">
    <text evidence="2">Belongs to the snRNP Sm proteins family. SmF/LSm6 subfamily.</text>
</comment>
<evidence type="ECO:0000256" key="1">
    <source>
        <dbReference type="ARBA" id="ARBA00004123"/>
    </source>
</evidence>
<comment type="caution">
    <text evidence="12">The sequence shown here is derived from an EMBL/GenBank/DDBJ whole genome shotgun (WGS) entry which is preliminary data.</text>
</comment>
<dbReference type="Pfam" id="PF01423">
    <property type="entry name" value="LSM"/>
    <property type="match status" value="1"/>
</dbReference>
<evidence type="ECO:0000256" key="8">
    <source>
        <dbReference type="ARBA" id="ARBA00023274"/>
    </source>
</evidence>
<evidence type="ECO:0000256" key="5">
    <source>
        <dbReference type="ARBA" id="ARBA00022884"/>
    </source>
</evidence>
<name>A0A8H7XYL7_PSICU</name>
<keyword evidence="4" id="KW-0747">Spliceosome</keyword>
<evidence type="ECO:0000256" key="10">
    <source>
        <dbReference type="SAM" id="MobiDB-lite"/>
    </source>
</evidence>
<keyword evidence="8" id="KW-0687">Ribonucleoprotein</keyword>
<evidence type="ECO:0000256" key="7">
    <source>
        <dbReference type="ARBA" id="ARBA00023242"/>
    </source>
</evidence>
<dbReference type="InterPro" id="IPR010920">
    <property type="entry name" value="LSM_dom_sf"/>
</dbReference>
<dbReference type="PROSITE" id="PS52002">
    <property type="entry name" value="SM"/>
    <property type="match status" value="1"/>
</dbReference>
<keyword evidence="6" id="KW-0508">mRNA splicing</keyword>
<evidence type="ECO:0000256" key="9">
    <source>
        <dbReference type="ARBA" id="ARBA00030144"/>
    </source>
</evidence>
<dbReference type="AlphaFoldDB" id="A0A8H7XYL7"/>
<dbReference type="GO" id="GO:0071013">
    <property type="term" value="C:catalytic step 2 spliceosome"/>
    <property type="evidence" value="ECO:0007669"/>
    <property type="project" value="TreeGrafter"/>
</dbReference>
<sequence>MASVNPVNPKPFLQELTGKPVYVRLKWGLEYKGFLVSTDGYMNLQLANTEEYQDGKSNGALGEVFIRSKTKRSFRQKKRESGEYAAAAAGRLHRLNSKLLQVTKKDTDGGRLETEDVEANEDGIPAPELDDSMDQPESMAVDSESSSKRISTHGPRGSRREEWRKSKGMPARATPHGMNRQGTVAAKRKAGRSKRRR</sequence>
<dbReference type="InterPro" id="IPR047575">
    <property type="entry name" value="Sm"/>
</dbReference>
<evidence type="ECO:0000256" key="2">
    <source>
        <dbReference type="ARBA" id="ARBA00007927"/>
    </source>
</evidence>
<evidence type="ECO:0000256" key="6">
    <source>
        <dbReference type="ARBA" id="ARBA00023187"/>
    </source>
</evidence>
<dbReference type="SUPFAM" id="SSF50182">
    <property type="entry name" value="Sm-like ribonucleoproteins"/>
    <property type="match status" value="1"/>
</dbReference>
<evidence type="ECO:0000256" key="4">
    <source>
        <dbReference type="ARBA" id="ARBA00022728"/>
    </source>
</evidence>
<feature type="compositionally biased region" description="Basic and acidic residues" evidence="10">
    <location>
        <begin position="103"/>
        <end position="114"/>
    </location>
</feature>
<dbReference type="InterPro" id="IPR016487">
    <property type="entry name" value="Lsm6/sSmF"/>
</dbReference>
<dbReference type="GO" id="GO:0000398">
    <property type="term" value="P:mRNA splicing, via spliceosome"/>
    <property type="evidence" value="ECO:0007669"/>
    <property type="project" value="InterPro"/>
</dbReference>
<evidence type="ECO:0000259" key="11">
    <source>
        <dbReference type="PROSITE" id="PS52002"/>
    </source>
</evidence>
<dbReference type="GO" id="GO:0005685">
    <property type="term" value="C:U1 snRNP"/>
    <property type="evidence" value="ECO:0007669"/>
    <property type="project" value="TreeGrafter"/>
</dbReference>
<proteinExistence type="inferred from homology"/>
<dbReference type="GO" id="GO:0034715">
    <property type="term" value="C:pICln-Sm protein complex"/>
    <property type="evidence" value="ECO:0007669"/>
    <property type="project" value="TreeGrafter"/>
</dbReference>
<dbReference type="SMART" id="SM00651">
    <property type="entry name" value="Sm"/>
    <property type="match status" value="1"/>
</dbReference>
<gene>
    <name evidence="12" type="ORF">JR316_005768</name>
</gene>
<keyword evidence="7" id="KW-0539">Nucleus</keyword>
<dbReference type="GO" id="GO:0003723">
    <property type="term" value="F:RNA binding"/>
    <property type="evidence" value="ECO:0007669"/>
    <property type="project" value="UniProtKB-KW"/>
</dbReference>
<dbReference type="CDD" id="cd01722">
    <property type="entry name" value="Sm_F"/>
    <property type="match status" value="1"/>
</dbReference>
<organism evidence="12">
    <name type="scientific">Psilocybe cubensis</name>
    <name type="common">Psychedelic mushroom</name>
    <name type="synonym">Stropharia cubensis</name>
    <dbReference type="NCBI Taxonomy" id="181762"/>
    <lineage>
        <taxon>Eukaryota</taxon>
        <taxon>Fungi</taxon>
        <taxon>Dikarya</taxon>
        <taxon>Basidiomycota</taxon>
        <taxon>Agaricomycotina</taxon>
        <taxon>Agaricomycetes</taxon>
        <taxon>Agaricomycetidae</taxon>
        <taxon>Agaricales</taxon>
        <taxon>Agaricineae</taxon>
        <taxon>Strophariaceae</taxon>
        <taxon>Psilocybe</taxon>
    </lineage>
</organism>
<accession>A0A8H7XYL7</accession>
<protein>
    <recommendedName>
        <fullName evidence="9">Sm protein F</fullName>
    </recommendedName>
</protein>